<dbReference type="PROSITE" id="PS50885">
    <property type="entry name" value="HAMP"/>
    <property type="match status" value="1"/>
</dbReference>
<dbReference type="PANTHER" id="PTHR45436">
    <property type="entry name" value="SENSOR HISTIDINE KINASE YKOH"/>
    <property type="match status" value="1"/>
</dbReference>
<evidence type="ECO:0000256" key="11">
    <source>
        <dbReference type="SAM" id="MobiDB-lite"/>
    </source>
</evidence>
<comment type="subcellular location">
    <subcellularLocation>
        <location evidence="2">Cell membrane</location>
    </subcellularLocation>
</comment>
<organism evidence="15 16">
    <name type="scientific">Rhodoglobus aureus</name>
    <dbReference type="NCBI Taxonomy" id="191497"/>
    <lineage>
        <taxon>Bacteria</taxon>
        <taxon>Bacillati</taxon>
        <taxon>Actinomycetota</taxon>
        <taxon>Actinomycetes</taxon>
        <taxon>Micrococcales</taxon>
        <taxon>Microbacteriaceae</taxon>
        <taxon>Rhodoglobus</taxon>
    </lineage>
</organism>
<dbReference type="SUPFAM" id="SSF47384">
    <property type="entry name" value="Homodimeric domain of signal transducing histidine kinase"/>
    <property type="match status" value="1"/>
</dbReference>
<dbReference type="CDD" id="cd00082">
    <property type="entry name" value="HisKA"/>
    <property type="match status" value="1"/>
</dbReference>
<dbReference type="InterPro" id="IPR036097">
    <property type="entry name" value="HisK_dim/P_sf"/>
</dbReference>
<dbReference type="PRINTS" id="PR00344">
    <property type="entry name" value="BCTRLSENSOR"/>
</dbReference>
<evidence type="ECO:0000256" key="12">
    <source>
        <dbReference type="SAM" id="Phobius"/>
    </source>
</evidence>
<dbReference type="InterPro" id="IPR036890">
    <property type="entry name" value="HATPase_C_sf"/>
</dbReference>
<name>A0ABP4G540_9MICO</name>
<proteinExistence type="predicted"/>
<keyword evidence="16" id="KW-1185">Reference proteome</keyword>
<keyword evidence="4" id="KW-0597">Phosphoprotein</keyword>
<evidence type="ECO:0000256" key="6">
    <source>
        <dbReference type="ARBA" id="ARBA00022692"/>
    </source>
</evidence>
<gene>
    <name evidence="15" type="ORF">GCM10009655_11700</name>
</gene>
<keyword evidence="9" id="KW-0902">Two-component regulatory system</keyword>
<dbReference type="SMART" id="SM00387">
    <property type="entry name" value="HATPase_c"/>
    <property type="match status" value="1"/>
</dbReference>
<sequence>MIRPREVRAPGTGRKLSLRNRLVLGSAALIALAAVLIGVVSVLALQGFLIDRLDVQLTSASTRSQGALDGRPGGNNQTAPPAGDFLALPGQREGTIAGLVTSDGTITAGVLGNRGSSAPLTEAQLAVLSTLTEASDPVTVNLGGTLGDYRIIVSSTPIAGESLIVALPLADVRDTVLQLTFLVAGIGLLAVGSAAIAGAIAVRFALRPLERVAGTATRVTELQLDRGAVALAERVSLDDADPRTEVGQVGAALNRLLEHVAFALSSREASENKVRTFVADASHELRTPLASIRGYAELTRRGGHEIPDDVAHAIGRIEAESVRMTGLVESLMLLARLDKAAAVEHESVDLSRLIIDAVGDAHAAGPDHVWELEIPDDAVVISGDRLRLHQVVANLLANARMHTPAGTTVTASLMWEGELAIIEIRDTGPGIPPELQPTVFERFVRGDSSRSRAAGSAGLGLAIVAAVVAAHGGETKVSSTPGNTVFRIELPGGVVL</sequence>
<feature type="domain" description="Histidine kinase" evidence="13">
    <location>
        <begin position="280"/>
        <end position="494"/>
    </location>
</feature>
<dbReference type="EMBL" id="BAAAKW010000021">
    <property type="protein sequence ID" value="GAA1214062.1"/>
    <property type="molecule type" value="Genomic_DNA"/>
</dbReference>
<evidence type="ECO:0000256" key="2">
    <source>
        <dbReference type="ARBA" id="ARBA00004236"/>
    </source>
</evidence>
<evidence type="ECO:0000259" key="13">
    <source>
        <dbReference type="PROSITE" id="PS50109"/>
    </source>
</evidence>
<dbReference type="EC" id="2.7.13.3" evidence="3"/>
<dbReference type="PROSITE" id="PS50109">
    <property type="entry name" value="HIS_KIN"/>
    <property type="match status" value="1"/>
</dbReference>
<evidence type="ECO:0000256" key="9">
    <source>
        <dbReference type="ARBA" id="ARBA00023012"/>
    </source>
</evidence>
<dbReference type="Pfam" id="PF02518">
    <property type="entry name" value="HATPase_c"/>
    <property type="match status" value="1"/>
</dbReference>
<dbReference type="InterPro" id="IPR005467">
    <property type="entry name" value="His_kinase_dom"/>
</dbReference>
<evidence type="ECO:0000256" key="1">
    <source>
        <dbReference type="ARBA" id="ARBA00000085"/>
    </source>
</evidence>
<comment type="caution">
    <text evidence="15">The sequence shown here is derived from an EMBL/GenBank/DDBJ whole genome shotgun (WGS) entry which is preliminary data.</text>
</comment>
<dbReference type="SUPFAM" id="SSF55874">
    <property type="entry name" value="ATPase domain of HSP90 chaperone/DNA topoisomerase II/histidine kinase"/>
    <property type="match status" value="1"/>
</dbReference>
<evidence type="ECO:0000313" key="15">
    <source>
        <dbReference type="EMBL" id="GAA1214062.1"/>
    </source>
</evidence>
<evidence type="ECO:0000259" key="14">
    <source>
        <dbReference type="PROSITE" id="PS50885"/>
    </source>
</evidence>
<keyword evidence="6 12" id="KW-0812">Transmembrane</keyword>
<evidence type="ECO:0000256" key="8">
    <source>
        <dbReference type="ARBA" id="ARBA00022989"/>
    </source>
</evidence>
<evidence type="ECO:0000256" key="3">
    <source>
        <dbReference type="ARBA" id="ARBA00012438"/>
    </source>
</evidence>
<evidence type="ECO:0000256" key="10">
    <source>
        <dbReference type="ARBA" id="ARBA00023136"/>
    </source>
</evidence>
<keyword evidence="10 12" id="KW-0472">Membrane</keyword>
<keyword evidence="8 12" id="KW-1133">Transmembrane helix</keyword>
<keyword evidence="7 15" id="KW-0418">Kinase</keyword>
<evidence type="ECO:0000256" key="7">
    <source>
        <dbReference type="ARBA" id="ARBA00022777"/>
    </source>
</evidence>
<dbReference type="CDD" id="cd00075">
    <property type="entry name" value="HATPase"/>
    <property type="match status" value="1"/>
</dbReference>
<dbReference type="RefSeq" id="WP_343924055.1">
    <property type="nucleotide sequence ID" value="NZ_BAAAKW010000021.1"/>
</dbReference>
<dbReference type="InterPro" id="IPR003594">
    <property type="entry name" value="HATPase_dom"/>
</dbReference>
<dbReference type="InterPro" id="IPR050428">
    <property type="entry name" value="TCS_sensor_his_kinase"/>
</dbReference>
<feature type="region of interest" description="Disordered" evidence="11">
    <location>
        <begin position="64"/>
        <end position="83"/>
    </location>
</feature>
<keyword evidence="5" id="KW-0808">Transferase</keyword>
<dbReference type="InterPro" id="IPR003661">
    <property type="entry name" value="HisK_dim/P_dom"/>
</dbReference>
<dbReference type="Pfam" id="PF00512">
    <property type="entry name" value="HisKA"/>
    <property type="match status" value="1"/>
</dbReference>
<dbReference type="Gene3D" id="1.10.287.130">
    <property type="match status" value="1"/>
</dbReference>
<dbReference type="Gene3D" id="3.30.565.10">
    <property type="entry name" value="Histidine kinase-like ATPase, C-terminal domain"/>
    <property type="match status" value="1"/>
</dbReference>
<reference evidence="16" key="1">
    <citation type="journal article" date="2019" name="Int. J. Syst. Evol. Microbiol.">
        <title>The Global Catalogue of Microorganisms (GCM) 10K type strain sequencing project: providing services to taxonomists for standard genome sequencing and annotation.</title>
        <authorList>
            <consortium name="The Broad Institute Genomics Platform"/>
            <consortium name="The Broad Institute Genome Sequencing Center for Infectious Disease"/>
            <person name="Wu L."/>
            <person name="Ma J."/>
        </authorList>
    </citation>
    <scope>NUCLEOTIDE SEQUENCE [LARGE SCALE GENOMIC DNA]</scope>
    <source>
        <strain evidence="16">JCM 12762</strain>
    </source>
</reference>
<dbReference type="GO" id="GO:0016301">
    <property type="term" value="F:kinase activity"/>
    <property type="evidence" value="ECO:0007669"/>
    <property type="project" value="UniProtKB-KW"/>
</dbReference>
<dbReference type="InterPro" id="IPR003660">
    <property type="entry name" value="HAMP_dom"/>
</dbReference>
<evidence type="ECO:0000256" key="4">
    <source>
        <dbReference type="ARBA" id="ARBA00022553"/>
    </source>
</evidence>
<comment type="catalytic activity">
    <reaction evidence="1">
        <text>ATP + protein L-histidine = ADP + protein N-phospho-L-histidine.</text>
        <dbReference type="EC" id="2.7.13.3"/>
    </reaction>
</comment>
<protein>
    <recommendedName>
        <fullName evidence="3">histidine kinase</fullName>
        <ecNumber evidence="3">2.7.13.3</ecNumber>
    </recommendedName>
</protein>
<dbReference type="SMART" id="SM00388">
    <property type="entry name" value="HisKA"/>
    <property type="match status" value="1"/>
</dbReference>
<feature type="domain" description="HAMP" evidence="14">
    <location>
        <begin position="203"/>
        <end position="265"/>
    </location>
</feature>
<feature type="transmembrane region" description="Helical" evidence="12">
    <location>
        <begin position="179"/>
        <end position="202"/>
    </location>
</feature>
<dbReference type="Proteomes" id="UP001500943">
    <property type="component" value="Unassembled WGS sequence"/>
</dbReference>
<evidence type="ECO:0000313" key="16">
    <source>
        <dbReference type="Proteomes" id="UP001500943"/>
    </source>
</evidence>
<dbReference type="Gene3D" id="6.10.340.10">
    <property type="match status" value="1"/>
</dbReference>
<dbReference type="PANTHER" id="PTHR45436:SF5">
    <property type="entry name" value="SENSOR HISTIDINE KINASE TRCS"/>
    <property type="match status" value="1"/>
</dbReference>
<feature type="transmembrane region" description="Helical" evidence="12">
    <location>
        <begin position="21"/>
        <end position="45"/>
    </location>
</feature>
<dbReference type="InterPro" id="IPR004358">
    <property type="entry name" value="Sig_transdc_His_kin-like_C"/>
</dbReference>
<accession>A0ABP4G540</accession>
<evidence type="ECO:0000256" key="5">
    <source>
        <dbReference type="ARBA" id="ARBA00022679"/>
    </source>
</evidence>